<dbReference type="AlphaFoldDB" id="A0A0F9NP76"/>
<name>A0A0F9NP76_9ZZZZ</name>
<dbReference type="SUPFAM" id="SSF56925">
    <property type="entry name" value="OMPA-like"/>
    <property type="match status" value="1"/>
</dbReference>
<comment type="caution">
    <text evidence="1">The sequence shown here is derived from an EMBL/GenBank/DDBJ whole genome shotgun (WGS) entry which is preliminary data.</text>
</comment>
<reference evidence="1" key="1">
    <citation type="journal article" date="2015" name="Nature">
        <title>Complex archaea that bridge the gap between prokaryotes and eukaryotes.</title>
        <authorList>
            <person name="Spang A."/>
            <person name="Saw J.H."/>
            <person name="Jorgensen S.L."/>
            <person name="Zaremba-Niedzwiedzka K."/>
            <person name="Martijn J."/>
            <person name="Lind A.E."/>
            <person name="van Eijk R."/>
            <person name="Schleper C."/>
            <person name="Guy L."/>
            <person name="Ettema T.J."/>
        </authorList>
    </citation>
    <scope>NUCLEOTIDE SEQUENCE</scope>
</reference>
<sequence>MTLLYKNTFLHCAILSFAATTSSIALAADSDNDWGGLYGGIAIGALHGKANPDTTTTDGSYFNTGNINKLNNTFQKDVSGSTATASAILGYLKQSDNFLYGIEADLTVMGFNEKTSTTTRYASGSKLENTTDTSIKSHFSLAFRPTIGYSFGNTMVQLGAGPVISRFNYKFSFVDAQDATTSSDNDKTAVGVSADIGIKHKFDNGLILQADYIYSQYSNIADKDSLLTNQAGGTQTDKFSYDSDFKSHNIRIGLVKYF</sequence>
<dbReference type="InterPro" id="IPR051692">
    <property type="entry name" value="OMP-like"/>
</dbReference>
<gene>
    <name evidence="1" type="ORF">LCGC14_0942830</name>
</gene>
<evidence type="ECO:0008006" key="2">
    <source>
        <dbReference type="Google" id="ProtNLM"/>
    </source>
</evidence>
<proteinExistence type="predicted"/>
<dbReference type="InterPro" id="IPR011250">
    <property type="entry name" value="OMP/PagP_B-barrel"/>
</dbReference>
<accession>A0A0F9NP76</accession>
<organism evidence="1">
    <name type="scientific">marine sediment metagenome</name>
    <dbReference type="NCBI Taxonomy" id="412755"/>
    <lineage>
        <taxon>unclassified sequences</taxon>
        <taxon>metagenomes</taxon>
        <taxon>ecological metagenomes</taxon>
    </lineage>
</organism>
<dbReference type="EMBL" id="LAZR01003307">
    <property type="protein sequence ID" value="KKN19724.1"/>
    <property type="molecule type" value="Genomic_DNA"/>
</dbReference>
<protein>
    <recommendedName>
        <fullName evidence="2">Outer membrane protein beta-barrel domain-containing protein</fullName>
    </recommendedName>
</protein>
<dbReference type="PANTHER" id="PTHR34001">
    <property type="entry name" value="BLL7405 PROTEIN"/>
    <property type="match status" value="1"/>
</dbReference>
<evidence type="ECO:0000313" key="1">
    <source>
        <dbReference type="EMBL" id="KKN19724.1"/>
    </source>
</evidence>
<dbReference type="PANTHER" id="PTHR34001:SF3">
    <property type="entry name" value="BLL7405 PROTEIN"/>
    <property type="match status" value="1"/>
</dbReference>